<evidence type="ECO:0000313" key="4">
    <source>
        <dbReference type="Proteomes" id="UP000054107"/>
    </source>
</evidence>
<dbReference type="EMBL" id="LN730505">
    <property type="protein sequence ID" value="CEP13710.1"/>
    <property type="molecule type" value="Genomic_DNA"/>
</dbReference>
<feature type="region of interest" description="Disordered" evidence="1">
    <location>
        <begin position="53"/>
        <end position="82"/>
    </location>
</feature>
<evidence type="ECO:0000259" key="2">
    <source>
        <dbReference type="Pfam" id="PF13358"/>
    </source>
</evidence>
<dbReference type="OrthoDB" id="2276011at2759"/>
<name>A0A0B7NEC5_9FUNG</name>
<sequence>MNDYVTIVTLAKSSNDPLYSQWANAVSEEEFSDGLLNHENRERSLNVYQKINSDTSSSQFKPPIAQKSKRKQSSDHSSQPSRQRIVVNEVDGVFFPGLSSSIGSFIGTLASNSQIFDRKSRYFVTLGMNGILDMTDITAGSQLSQLPEEASQACQNRTLWRFMMERIGFTLKRTKAVEERRDTSKTIQERYEYVVQRLPERGISYKTNWIFVDEAGFNANLIRGQGYSKKGSTSVVVNATKRAVNMSILAAISYHGVEGVSAPAVKELFKNSNHHMCLLPPYSPFLSPIEECFSKMKTLVKRKPHLKGSINLSTSSKVLLRLLKKTAKGGLITV</sequence>
<feature type="domain" description="Tc1-like transposase DDE" evidence="2">
    <location>
        <begin position="262"/>
        <end position="305"/>
    </location>
</feature>
<gene>
    <name evidence="3" type="primary">PARPA_07840.1 scaffold 30874</name>
</gene>
<dbReference type="InterPro" id="IPR036397">
    <property type="entry name" value="RNaseH_sf"/>
</dbReference>
<dbReference type="Gene3D" id="3.30.420.10">
    <property type="entry name" value="Ribonuclease H-like superfamily/Ribonuclease H"/>
    <property type="match status" value="1"/>
</dbReference>
<protein>
    <recommendedName>
        <fullName evidence="2">Tc1-like transposase DDE domain-containing protein</fullName>
    </recommendedName>
</protein>
<evidence type="ECO:0000313" key="3">
    <source>
        <dbReference type="EMBL" id="CEP13710.1"/>
    </source>
</evidence>
<accession>A0A0B7NEC5</accession>
<dbReference type="Proteomes" id="UP000054107">
    <property type="component" value="Unassembled WGS sequence"/>
</dbReference>
<organism evidence="3 4">
    <name type="scientific">Parasitella parasitica</name>
    <dbReference type="NCBI Taxonomy" id="35722"/>
    <lineage>
        <taxon>Eukaryota</taxon>
        <taxon>Fungi</taxon>
        <taxon>Fungi incertae sedis</taxon>
        <taxon>Mucoromycota</taxon>
        <taxon>Mucoromycotina</taxon>
        <taxon>Mucoromycetes</taxon>
        <taxon>Mucorales</taxon>
        <taxon>Mucorineae</taxon>
        <taxon>Mucoraceae</taxon>
        <taxon>Parasitella</taxon>
    </lineage>
</organism>
<dbReference type="PANTHER" id="PTHR46564">
    <property type="entry name" value="TRANSPOSASE"/>
    <property type="match status" value="1"/>
</dbReference>
<keyword evidence="4" id="KW-1185">Reference proteome</keyword>
<proteinExistence type="predicted"/>
<dbReference type="PANTHER" id="PTHR46564:SF1">
    <property type="entry name" value="TRANSPOSASE"/>
    <property type="match status" value="1"/>
</dbReference>
<dbReference type="Pfam" id="PF13358">
    <property type="entry name" value="DDE_3"/>
    <property type="match status" value="1"/>
</dbReference>
<dbReference type="AlphaFoldDB" id="A0A0B7NEC5"/>
<dbReference type="GO" id="GO:0003676">
    <property type="term" value="F:nucleic acid binding"/>
    <property type="evidence" value="ECO:0007669"/>
    <property type="project" value="InterPro"/>
</dbReference>
<reference evidence="3 4" key="1">
    <citation type="submission" date="2014-09" db="EMBL/GenBank/DDBJ databases">
        <authorList>
            <person name="Ellenberger Sabrina"/>
        </authorList>
    </citation>
    <scope>NUCLEOTIDE SEQUENCE [LARGE SCALE GENOMIC DNA]</scope>
    <source>
        <strain evidence="3 4">CBS 412.66</strain>
    </source>
</reference>
<dbReference type="InterPro" id="IPR038717">
    <property type="entry name" value="Tc1-like_DDE_dom"/>
</dbReference>
<evidence type="ECO:0000256" key="1">
    <source>
        <dbReference type="SAM" id="MobiDB-lite"/>
    </source>
</evidence>